<dbReference type="InterPro" id="IPR041622">
    <property type="entry name" value="SLATT_fungi"/>
</dbReference>
<feature type="domain" description="SMODS and SLOG-associating 2TM effector" evidence="3">
    <location>
        <begin position="129"/>
        <end position="246"/>
    </location>
</feature>
<dbReference type="Pfam" id="PF18142">
    <property type="entry name" value="SLATT_fungal"/>
    <property type="match status" value="1"/>
</dbReference>
<dbReference type="NCBIfam" id="NF033635">
    <property type="entry name" value="SLATT_fungal"/>
    <property type="match status" value="1"/>
</dbReference>
<dbReference type="Proteomes" id="UP001303115">
    <property type="component" value="Unassembled WGS sequence"/>
</dbReference>
<proteinExistence type="predicted"/>
<name>A0AAN6PMQ0_9PEZI</name>
<keyword evidence="2" id="KW-1133">Transmembrane helix</keyword>
<evidence type="ECO:0000313" key="5">
    <source>
        <dbReference type="Proteomes" id="UP001303115"/>
    </source>
</evidence>
<protein>
    <recommendedName>
        <fullName evidence="3">SMODS and SLOG-associating 2TM effector domain-containing protein</fullName>
    </recommendedName>
</protein>
<reference evidence="5" key="1">
    <citation type="journal article" date="2023" name="Mol. Phylogenet. Evol.">
        <title>Genome-scale phylogeny and comparative genomics of the fungal order Sordariales.</title>
        <authorList>
            <person name="Hensen N."/>
            <person name="Bonometti L."/>
            <person name="Westerberg I."/>
            <person name="Brannstrom I.O."/>
            <person name="Guillou S."/>
            <person name="Cros-Aarteil S."/>
            <person name="Calhoun S."/>
            <person name="Haridas S."/>
            <person name="Kuo A."/>
            <person name="Mondo S."/>
            <person name="Pangilinan J."/>
            <person name="Riley R."/>
            <person name="LaButti K."/>
            <person name="Andreopoulos B."/>
            <person name="Lipzen A."/>
            <person name="Chen C."/>
            <person name="Yan M."/>
            <person name="Daum C."/>
            <person name="Ng V."/>
            <person name="Clum A."/>
            <person name="Steindorff A."/>
            <person name="Ohm R.A."/>
            <person name="Martin F."/>
            <person name="Silar P."/>
            <person name="Natvig D.O."/>
            <person name="Lalanne C."/>
            <person name="Gautier V."/>
            <person name="Ament-Velasquez S.L."/>
            <person name="Kruys A."/>
            <person name="Hutchinson M.I."/>
            <person name="Powell A.J."/>
            <person name="Barry K."/>
            <person name="Miller A.N."/>
            <person name="Grigoriev I.V."/>
            <person name="Debuchy R."/>
            <person name="Gladieux P."/>
            <person name="Hiltunen Thoren M."/>
            <person name="Johannesson H."/>
        </authorList>
    </citation>
    <scope>NUCLEOTIDE SEQUENCE [LARGE SCALE GENOMIC DNA]</scope>
    <source>
        <strain evidence="5">CBS 284.82</strain>
    </source>
</reference>
<organism evidence="4 5">
    <name type="scientific">Parachaetomium inaequale</name>
    <dbReference type="NCBI Taxonomy" id="2588326"/>
    <lineage>
        <taxon>Eukaryota</taxon>
        <taxon>Fungi</taxon>
        <taxon>Dikarya</taxon>
        <taxon>Ascomycota</taxon>
        <taxon>Pezizomycotina</taxon>
        <taxon>Sordariomycetes</taxon>
        <taxon>Sordariomycetidae</taxon>
        <taxon>Sordariales</taxon>
        <taxon>Chaetomiaceae</taxon>
        <taxon>Parachaetomium</taxon>
    </lineage>
</organism>
<feature type="compositionally biased region" description="Polar residues" evidence="1">
    <location>
        <begin position="1"/>
        <end position="12"/>
    </location>
</feature>
<dbReference type="PANTHER" id="PTHR38793:SF1">
    <property type="entry name" value="SMODS AND SLOG-ASSOCIATING 2TM EFFECTOR DOMAIN-CONTAINING PROTEIN"/>
    <property type="match status" value="1"/>
</dbReference>
<keyword evidence="5" id="KW-1185">Reference proteome</keyword>
<accession>A0AAN6PMQ0</accession>
<sequence>MASSSKGQTQQGLPPAHGGHPSDSTGSIYNLTADRRSSIPIPPSNSGNQPQPQPTPGAAPPLPSKPTPTGQPLPSSPSIQHRFLTPTEWARVAHGLGAIRDGGEEHQVVHPTSWLWAPRGLPDGLYRDVVFQRAKYALGFELLSTLHWFLMVVQVMIGAVLTALGSLPKREATLITTLAAVNTVGAGLIALMHNSGLPDRYRMDKAQFVQVEDFIREILDTGIVEAHQKVEDILNECFVRFAAARATVISNKPEVYSSPAATGGKNSAVLCREPSAHV</sequence>
<feature type="compositionally biased region" description="Pro residues" evidence="1">
    <location>
        <begin position="51"/>
        <end position="75"/>
    </location>
</feature>
<evidence type="ECO:0000256" key="2">
    <source>
        <dbReference type="SAM" id="Phobius"/>
    </source>
</evidence>
<feature type="transmembrane region" description="Helical" evidence="2">
    <location>
        <begin position="172"/>
        <end position="193"/>
    </location>
</feature>
<dbReference type="EMBL" id="MU854349">
    <property type="protein sequence ID" value="KAK4041954.1"/>
    <property type="molecule type" value="Genomic_DNA"/>
</dbReference>
<comment type="caution">
    <text evidence="4">The sequence shown here is derived from an EMBL/GenBank/DDBJ whole genome shotgun (WGS) entry which is preliminary data.</text>
</comment>
<keyword evidence="2" id="KW-0812">Transmembrane</keyword>
<feature type="transmembrane region" description="Helical" evidence="2">
    <location>
        <begin position="142"/>
        <end position="166"/>
    </location>
</feature>
<evidence type="ECO:0000259" key="3">
    <source>
        <dbReference type="Pfam" id="PF18142"/>
    </source>
</evidence>
<gene>
    <name evidence="4" type="ORF">C8A01DRAFT_34065</name>
</gene>
<dbReference type="PANTHER" id="PTHR38793">
    <property type="entry name" value="SLATT_FUNGAL DOMAIN-CONTAINING PROTEIN-RELATED"/>
    <property type="match status" value="1"/>
</dbReference>
<dbReference type="AlphaFoldDB" id="A0AAN6PMQ0"/>
<keyword evidence="2" id="KW-0472">Membrane</keyword>
<feature type="region of interest" description="Disordered" evidence="1">
    <location>
        <begin position="1"/>
        <end position="80"/>
    </location>
</feature>
<evidence type="ECO:0000256" key="1">
    <source>
        <dbReference type="SAM" id="MobiDB-lite"/>
    </source>
</evidence>
<evidence type="ECO:0000313" key="4">
    <source>
        <dbReference type="EMBL" id="KAK4041954.1"/>
    </source>
</evidence>